<dbReference type="RefSeq" id="WP_072551682.1">
    <property type="nucleotide sequence ID" value="NZ_CP018153.1"/>
</dbReference>
<sequence>MSNHTPTLSAENKELTRKLEFLHLDFLELFTLHKNMVENESGILTSLYLEKLGLLQLELLEKQTEASRLKMKMKLIQAAINRDEQPNLKAIEHEITTRLEKYYAQIQAQSEALDEAKKVLSHLIPEEETQKLKELFRLLCKRLHPDLNPNLTEEEKDLFIKVKAAYELQRLSELQKILLYLDDSNQEKLLLISSDEKVERIIHLETQINNLNLKIEQLKQSFPFNMADLILDEDKISQKQEELRNQIKSAEEYILKHSEIIKIMSDE</sequence>
<dbReference type="InterPro" id="IPR001623">
    <property type="entry name" value="DnaJ_domain"/>
</dbReference>
<gene>
    <name evidence="2" type="ORF">LPB144_00790</name>
</gene>
<accession>A0A1L3J1N4</accession>
<dbReference type="OrthoDB" id="1495727at2"/>
<proteinExistence type="predicted"/>
<protein>
    <recommendedName>
        <fullName evidence="4">Molecular chaperone DnaJ</fullName>
    </recommendedName>
</protein>
<dbReference type="KEGG" id="grl:LPB144_00790"/>
<evidence type="ECO:0000313" key="2">
    <source>
        <dbReference type="EMBL" id="APG59027.1"/>
    </source>
</evidence>
<dbReference type="STRING" id="1913577.LPB144_00790"/>
<dbReference type="EMBL" id="CP018153">
    <property type="protein sequence ID" value="APG59027.1"/>
    <property type="molecule type" value="Genomic_DNA"/>
</dbReference>
<dbReference type="SUPFAM" id="SSF46565">
    <property type="entry name" value="Chaperone J-domain"/>
    <property type="match status" value="1"/>
</dbReference>
<dbReference type="Gene3D" id="1.10.287.110">
    <property type="entry name" value="DnaJ domain"/>
    <property type="match status" value="1"/>
</dbReference>
<name>A0A1L3J1N4_9FLAO</name>
<dbReference type="Proteomes" id="UP000182510">
    <property type="component" value="Chromosome"/>
</dbReference>
<dbReference type="InterPro" id="IPR036869">
    <property type="entry name" value="J_dom_sf"/>
</dbReference>
<organism evidence="2 3">
    <name type="scientific">Christiangramia salexigens</name>
    <dbReference type="NCBI Taxonomy" id="1913577"/>
    <lineage>
        <taxon>Bacteria</taxon>
        <taxon>Pseudomonadati</taxon>
        <taxon>Bacteroidota</taxon>
        <taxon>Flavobacteriia</taxon>
        <taxon>Flavobacteriales</taxon>
        <taxon>Flavobacteriaceae</taxon>
        <taxon>Christiangramia</taxon>
    </lineage>
</organism>
<evidence type="ECO:0000256" key="1">
    <source>
        <dbReference type="SAM" id="Coils"/>
    </source>
</evidence>
<evidence type="ECO:0008006" key="4">
    <source>
        <dbReference type="Google" id="ProtNLM"/>
    </source>
</evidence>
<keyword evidence="3" id="KW-1185">Reference proteome</keyword>
<keyword evidence="1" id="KW-0175">Coiled coil</keyword>
<evidence type="ECO:0000313" key="3">
    <source>
        <dbReference type="Proteomes" id="UP000182510"/>
    </source>
</evidence>
<feature type="coiled-coil region" evidence="1">
    <location>
        <begin position="201"/>
        <end position="253"/>
    </location>
</feature>
<dbReference type="CDD" id="cd06257">
    <property type="entry name" value="DnaJ"/>
    <property type="match status" value="1"/>
</dbReference>
<dbReference type="AlphaFoldDB" id="A0A1L3J1N4"/>
<reference evidence="2 3" key="1">
    <citation type="submission" date="2016-11" db="EMBL/GenBank/DDBJ databases">
        <title>Gramella sp. LPB0144 isolated from marine environment.</title>
        <authorList>
            <person name="Kim E."/>
            <person name="Yi H."/>
        </authorList>
    </citation>
    <scope>NUCLEOTIDE SEQUENCE [LARGE SCALE GENOMIC DNA]</scope>
    <source>
        <strain evidence="2 3">LPB0144</strain>
    </source>
</reference>